<dbReference type="RefSeq" id="WP_097107713.1">
    <property type="nucleotide sequence ID" value="NZ_OCMU01000005.1"/>
</dbReference>
<dbReference type="EMBL" id="OCMU01000005">
    <property type="protein sequence ID" value="SOD22994.1"/>
    <property type="molecule type" value="Genomic_DNA"/>
</dbReference>
<evidence type="ECO:0000313" key="2">
    <source>
        <dbReference type="Proteomes" id="UP000219335"/>
    </source>
</evidence>
<gene>
    <name evidence="1" type="ORF">SAMN06297164_3642</name>
</gene>
<sequence length="73" mass="8471">MPAHPKYAFLRLMRQNLFNSSDMDDANRRTDQKIADYDAAVLKEQMNFKPAILSGKSAVEPFILLYIFKISKF</sequence>
<organism evidence="1 2">
    <name type="scientific">Nitrosomonas ureae</name>
    <dbReference type="NCBI Taxonomy" id="44577"/>
    <lineage>
        <taxon>Bacteria</taxon>
        <taxon>Pseudomonadati</taxon>
        <taxon>Pseudomonadota</taxon>
        <taxon>Betaproteobacteria</taxon>
        <taxon>Nitrosomonadales</taxon>
        <taxon>Nitrosomonadaceae</taxon>
        <taxon>Nitrosomonas</taxon>
    </lineage>
</organism>
<dbReference type="AlphaFoldDB" id="A0A286AM93"/>
<evidence type="ECO:0000313" key="1">
    <source>
        <dbReference type="EMBL" id="SOD22994.1"/>
    </source>
</evidence>
<protein>
    <submittedName>
        <fullName evidence="1">Uncharacterized protein</fullName>
    </submittedName>
</protein>
<dbReference type="Proteomes" id="UP000219335">
    <property type="component" value="Unassembled WGS sequence"/>
</dbReference>
<accession>A0A286AM93</accession>
<name>A0A286AM93_9PROT</name>
<reference evidence="1 2" key="1">
    <citation type="submission" date="2017-09" db="EMBL/GenBank/DDBJ databases">
        <authorList>
            <person name="Ehlers B."/>
            <person name="Leendertz F.H."/>
        </authorList>
    </citation>
    <scope>NUCLEOTIDE SEQUENCE [LARGE SCALE GENOMIC DNA]</scope>
    <source>
        <strain evidence="1 2">Nm42</strain>
    </source>
</reference>
<proteinExistence type="predicted"/>